<protein>
    <submittedName>
        <fullName evidence="1">NinG protein</fullName>
    </submittedName>
</protein>
<proteinExistence type="predicted"/>
<dbReference type="EMBL" id="QEOB01000042">
    <property type="protein sequence ID" value="PVX61261.1"/>
    <property type="molecule type" value="Genomic_DNA"/>
</dbReference>
<comment type="caution">
    <text evidence="1">The sequence shown here is derived from an EMBL/GenBank/DDBJ whole genome shotgun (WGS) entry which is preliminary data.</text>
</comment>
<keyword evidence="2" id="KW-1185">Reference proteome</keyword>
<reference evidence="1 2" key="1">
    <citation type="submission" date="2018-05" db="EMBL/GenBank/DDBJ databases">
        <title>Genomic Encyclopedia of Type Strains, Phase IV (KMG-V): Genome sequencing to study the core and pangenomes of soil and plant-associated prokaryotes.</title>
        <authorList>
            <person name="Whitman W."/>
        </authorList>
    </citation>
    <scope>NUCLEOTIDE SEQUENCE [LARGE SCALE GENOMIC DNA]</scope>
    <source>
        <strain evidence="1 2">SCZa-39</strain>
    </source>
</reference>
<dbReference type="Proteomes" id="UP000245712">
    <property type="component" value="Unassembled WGS sequence"/>
</dbReference>
<dbReference type="RefSeq" id="WP_116614987.1">
    <property type="nucleotide sequence ID" value="NZ_QEOB01000042.1"/>
</dbReference>
<evidence type="ECO:0000313" key="1">
    <source>
        <dbReference type="EMBL" id="PVX61261.1"/>
    </source>
</evidence>
<organism evidence="1 2">
    <name type="scientific">Paraburkholderia unamae</name>
    <dbReference type="NCBI Taxonomy" id="219649"/>
    <lineage>
        <taxon>Bacteria</taxon>
        <taxon>Pseudomonadati</taxon>
        <taxon>Pseudomonadota</taxon>
        <taxon>Betaproteobacteria</taxon>
        <taxon>Burkholderiales</taxon>
        <taxon>Burkholderiaceae</taxon>
        <taxon>Paraburkholderia</taxon>
    </lineage>
</organism>
<name>A0ABX5K6U8_9BURK</name>
<dbReference type="InterPro" id="IPR008713">
    <property type="entry name" value="Phage_lambda_NinG"/>
</dbReference>
<gene>
    <name evidence="1" type="ORF">C7402_14254</name>
</gene>
<dbReference type="Pfam" id="PF05766">
    <property type="entry name" value="NinG"/>
    <property type="match status" value="1"/>
</dbReference>
<accession>A0ABX5K6U8</accession>
<sequence length="190" mass="21469">MNRTLKPKKCRICARTFTPISSLSKVCSVPCSLEWARKVAAQKAARAKRDERKSLREALEKAKTRGMHLRELQTAFNAWIRQRDAGLPCISCGRAASWRGQWDAGHYRSVGSNPASRFDPFNVNKQCGPCNVHLSGNLIAYRVGLVRKIGLEAVERLEGPHLPLKLTVPEIVEMKTFYRAEVRRLRKEAA</sequence>
<evidence type="ECO:0000313" key="2">
    <source>
        <dbReference type="Proteomes" id="UP000245712"/>
    </source>
</evidence>